<keyword evidence="1" id="KW-0812">Transmembrane</keyword>
<proteinExistence type="predicted"/>
<gene>
    <name evidence="3" type="ORF">GIY23_00115</name>
</gene>
<feature type="transmembrane region" description="Helical" evidence="1">
    <location>
        <begin position="12"/>
        <end position="31"/>
    </location>
</feature>
<evidence type="ECO:0000313" key="3">
    <source>
        <dbReference type="EMBL" id="QGK71918.1"/>
    </source>
</evidence>
<feature type="transmembrane region" description="Helical" evidence="1">
    <location>
        <begin position="37"/>
        <end position="55"/>
    </location>
</feature>
<feature type="domain" description="Low molecular weight protein antigen 6 PH" evidence="2">
    <location>
        <begin position="58"/>
        <end position="138"/>
    </location>
</feature>
<name>A0A5Q3QBI4_9PSEU</name>
<protein>
    <submittedName>
        <fullName evidence="3">PH domain-containing protein</fullName>
    </submittedName>
</protein>
<keyword evidence="1" id="KW-0472">Membrane</keyword>
<dbReference type="InterPro" id="IPR019692">
    <property type="entry name" value="CFP-6_PH"/>
</dbReference>
<reference evidence="4" key="1">
    <citation type="submission" date="2019-11" db="EMBL/GenBank/DDBJ databases">
        <title>The complete genome sequence of Saccharopolyspora sp. E2A.</title>
        <authorList>
            <person name="Zhang G."/>
        </authorList>
    </citation>
    <scope>NUCLEOTIDE SEQUENCE [LARGE SCALE GENOMIC DNA]</scope>
    <source>
        <strain evidence="4">E2A</strain>
    </source>
</reference>
<keyword evidence="1" id="KW-1133">Transmembrane helix</keyword>
<keyword evidence="4" id="KW-1185">Reference proteome</keyword>
<accession>A0A5Q3QBI4</accession>
<evidence type="ECO:0000256" key="1">
    <source>
        <dbReference type="SAM" id="Phobius"/>
    </source>
</evidence>
<dbReference type="KEGG" id="sace:GIY23_00115"/>
<organism evidence="3 4">
    <name type="scientific">Allosaccharopolyspora coralli</name>
    <dbReference type="NCBI Taxonomy" id="2665642"/>
    <lineage>
        <taxon>Bacteria</taxon>
        <taxon>Bacillati</taxon>
        <taxon>Actinomycetota</taxon>
        <taxon>Actinomycetes</taxon>
        <taxon>Pseudonocardiales</taxon>
        <taxon>Pseudonocardiaceae</taxon>
        <taxon>Allosaccharopolyspora</taxon>
    </lineage>
</organism>
<dbReference type="AlphaFoldDB" id="A0A5Q3QBI4"/>
<sequence>MDTPRRWSTPLGLIVTGFVLTAAAAVWWWITTTATDAVFVGLLTVCLAAVSAYLVHARPRLAADSDGVAVRGLTGEQQWPWSDVDVRVRRTERLGRSVELLEIDVPEEDQPGGLIILGRFDLGEEPRDVVVELKRIRAAAV</sequence>
<evidence type="ECO:0000259" key="2">
    <source>
        <dbReference type="Pfam" id="PF10756"/>
    </source>
</evidence>
<evidence type="ECO:0000313" key="4">
    <source>
        <dbReference type="Proteomes" id="UP000371041"/>
    </source>
</evidence>
<dbReference type="EMBL" id="CP045929">
    <property type="protein sequence ID" value="QGK71918.1"/>
    <property type="molecule type" value="Genomic_DNA"/>
</dbReference>
<dbReference type="Pfam" id="PF10756">
    <property type="entry name" value="bPH_6"/>
    <property type="match status" value="1"/>
</dbReference>
<dbReference type="Proteomes" id="UP000371041">
    <property type="component" value="Chromosome"/>
</dbReference>